<dbReference type="Gene3D" id="1.10.287.950">
    <property type="entry name" value="Methyl-accepting chemotaxis protein"/>
    <property type="match status" value="1"/>
</dbReference>
<dbReference type="Proteomes" id="UP001597227">
    <property type="component" value="Unassembled WGS sequence"/>
</dbReference>
<evidence type="ECO:0000256" key="2">
    <source>
        <dbReference type="ARBA" id="ARBA00022475"/>
    </source>
</evidence>
<evidence type="ECO:0000256" key="1">
    <source>
        <dbReference type="ARBA" id="ARBA00004236"/>
    </source>
</evidence>
<dbReference type="RefSeq" id="WP_388040674.1">
    <property type="nucleotide sequence ID" value="NZ_JBHUEK010000029.1"/>
</dbReference>
<organism evidence="10 11">
    <name type="scientific">Fredinandcohnia salidurans</name>
    <dbReference type="NCBI Taxonomy" id="2595041"/>
    <lineage>
        <taxon>Bacteria</taxon>
        <taxon>Bacillati</taxon>
        <taxon>Bacillota</taxon>
        <taxon>Bacilli</taxon>
        <taxon>Bacillales</taxon>
        <taxon>Bacillaceae</taxon>
        <taxon>Fredinandcohnia</taxon>
    </lineage>
</organism>
<dbReference type="Pfam" id="PF00015">
    <property type="entry name" value="MCPsignal"/>
    <property type="match status" value="1"/>
</dbReference>
<dbReference type="SMART" id="SM00283">
    <property type="entry name" value="MA"/>
    <property type="match status" value="1"/>
</dbReference>
<dbReference type="PANTHER" id="PTHR32089">
    <property type="entry name" value="METHYL-ACCEPTING CHEMOTAXIS PROTEIN MCPB"/>
    <property type="match status" value="1"/>
</dbReference>
<comment type="subcellular location">
    <subcellularLocation>
        <location evidence="1">Cell membrane</location>
    </subcellularLocation>
</comment>
<feature type="transmembrane region" description="Helical" evidence="7">
    <location>
        <begin position="35"/>
        <end position="56"/>
    </location>
</feature>
<evidence type="ECO:0000256" key="3">
    <source>
        <dbReference type="ARBA" id="ARBA00023136"/>
    </source>
</evidence>
<comment type="caution">
    <text evidence="10">The sequence shown here is derived from an EMBL/GenBank/DDBJ whole genome shotgun (WGS) entry which is preliminary data.</text>
</comment>
<dbReference type="InterPro" id="IPR003660">
    <property type="entry name" value="HAMP_dom"/>
</dbReference>
<keyword evidence="2" id="KW-1003">Cell membrane</keyword>
<dbReference type="EMBL" id="JBHUEK010000029">
    <property type="protein sequence ID" value="MFD1780855.1"/>
    <property type="molecule type" value="Genomic_DNA"/>
</dbReference>
<reference evidence="11" key="1">
    <citation type="journal article" date="2019" name="Int. J. Syst. Evol. Microbiol.">
        <title>The Global Catalogue of Microorganisms (GCM) 10K type strain sequencing project: providing services to taxonomists for standard genome sequencing and annotation.</title>
        <authorList>
            <consortium name="The Broad Institute Genomics Platform"/>
            <consortium name="The Broad Institute Genome Sequencing Center for Infectious Disease"/>
            <person name="Wu L."/>
            <person name="Ma J."/>
        </authorList>
    </citation>
    <scope>NUCLEOTIDE SEQUENCE [LARGE SCALE GENOMIC DNA]</scope>
    <source>
        <strain evidence="11">CCUG 15531</strain>
    </source>
</reference>
<feature type="domain" description="HAMP" evidence="9">
    <location>
        <begin position="219"/>
        <end position="272"/>
    </location>
</feature>
<evidence type="ECO:0000259" key="8">
    <source>
        <dbReference type="PROSITE" id="PS50111"/>
    </source>
</evidence>
<feature type="domain" description="Methyl-accepting transducer" evidence="8">
    <location>
        <begin position="291"/>
        <end position="541"/>
    </location>
</feature>
<dbReference type="CDD" id="cd06225">
    <property type="entry name" value="HAMP"/>
    <property type="match status" value="1"/>
</dbReference>
<protein>
    <submittedName>
        <fullName evidence="10">Methyl-accepting chemotaxis protein</fullName>
    </submittedName>
</protein>
<keyword evidence="4 6" id="KW-0807">Transducer</keyword>
<dbReference type="SMART" id="SM00304">
    <property type="entry name" value="HAMP"/>
    <property type="match status" value="1"/>
</dbReference>
<dbReference type="PROSITE" id="PS50111">
    <property type="entry name" value="CHEMOTAXIS_TRANSDUC_2"/>
    <property type="match status" value="1"/>
</dbReference>
<dbReference type="InterPro" id="IPR004089">
    <property type="entry name" value="MCPsignal_dom"/>
</dbReference>
<evidence type="ECO:0000256" key="4">
    <source>
        <dbReference type="ARBA" id="ARBA00023224"/>
    </source>
</evidence>
<feature type="transmembrane region" description="Helical" evidence="7">
    <location>
        <begin position="195"/>
        <end position="222"/>
    </location>
</feature>
<comment type="similarity">
    <text evidence="5">Belongs to the methyl-accepting chemotaxis (MCP) protein family.</text>
</comment>
<keyword evidence="3 7" id="KW-0472">Membrane</keyword>
<dbReference type="Gene3D" id="6.10.340.10">
    <property type="match status" value="1"/>
</dbReference>
<evidence type="ECO:0000259" key="9">
    <source>
        <dbReference type="PROSITE" id="PS50885"/>
    </source>
</evidence>
<proteinExistence type="inferred from homology"/>
<dbReference type="Pfam" id="PF00672">
    <property type="entry name" value="HAMP"/>
    <property type="match status" value="1"/>
</dbReference>
<dbReference type="InterPro" id="IPR004090">
    <property type="entry name" value="Chemotax_Me-accpt_rcpt"/>
</dbReference>
<keyword evidence="7" id="KW-0812">Transmembrane</keyword>
<name>A0ABW4MSK5_9BACI</name>
<dbReference type="PROSITE" id="PS50885">
    <property type="entry name" value="HAMP"/>
    <property type="match status" value="1"/>
</dbReference>
<dbReference type="PANTHER" id="PTHR32089:SF112">
    <property type="entry name" value="LYSOZYME-LIKE PROTEIN-RELATED"/>
    <property type="match status" value="1"/>
</dbReference>
<evidence type="ECO:0000256" key="6">
    <source>
        <dbReference type="PROSITE-ProRule" id="PRU00284"/>
    </source>
</evidence>
<dbReference type="SUPFAM" id="SSF58104">
    <property type="entry name" value="Methyl-accepting chemotaxis protein (MCP) signaling domain"/>
    <property type="match status" value="1"/>
</dbReference>
<keyword evidence="7" id="KW-1133">Transmembrane helix</keyword>
<evidence type="ECO:0000256" key="7">
    <source>
        <dbReference type="SAM" id="Phobius"/>
    </source>
</evidence>
<evidence type="ECO:0000256" key="5">
    <source>
        <dbReference type="ARBA" id="ARBA00029447"/>
    </source>
</evidence>
<gene>
    <name evidence="10" type="ORF">ACFSFW_19565</name>
</gene>
<dbReference type="PRINTS" id="PR00260">
    <property type="entry name" value="CHEMTRNSDUCR"/>
</dbReference>
<evidence type="ECO:0000313" key="10">
    <source>
        <dbReference type="EMBL" id="MFD1780855.1"/>
    </source>
</evidence>
<evidence type="ECO:0000313" key="11">
    <source>
        <dbReference type="Proteomes" id="UP001597227"/>
    </source>
</evidence>
<keyword evidence="11" id="KW-1185">Reference proteome</keyword>
<accession>A0ABW4MSK5</accession>
<sequence length="578" mass="64477">MGIKLRKPKMPDKESDGGKRIFQTFLQKINLSARLFILFVSLLVISVVTVGTISYIKAKEMTIESIENRLVSEAELMGYIAESLKFVYVSQDDYFMQQIDGNVRMQQDKLEGDGMQAEFFYIKNEEVVPFKVSKDALPAISEKTITTLIDLKDGVIHEKINGDDYTISFHKIEEIGGIYGILIPSKSYTGPINQMAYFTLLVMAISIVVMTVVIILLVRTIVKPLSALRNTMKEVREGNLKHSVDIRTTIPEITSLNKSYNAMIDQMRSMLNELKTSTKELETTGDELNVSSRDALESSHQLISAIDTVRQGAEHTASSSEESAYGFRTMSNRIVDIMRNMETVIDSSKSMNLSAGRGEQNIGQLIATIQSFESDFNRLTKTIREVKEYSLEITSLVELVTDIAKQTKLLALNATIEAARAGDAGRGFAVVAQEVQKLAEQSTKATDEITNAITKMESITILASKEFDQMLIQINSNLQLANDSKISINELMQGIYEVSGNIETMQEEITGLESIVPELQQSVTQFSSVSQETLASVEEMLAFSESQIQQMENTNGVGKRLHTLSKSLLEITQRFHVK</sequence>